<feature type="domain" description="Prepilin type IV endopeptidase peptidase" evidence="2">
    <location>
        <begin position="32"/>
        <end position="124"/>
    </location>
</feature>
<feature type="transmembrane region" description="Helical" evidence="1">
    <location>
        <begin position="20"/>
        <end position="42"/>
    </location>
</feature>
<dbReference type="GO" id="GO:0004190">
    <property type="term" value="F:aspartic-type endopeptidase activity"/>
    <property type="evidence" value="ECO:0007669"/>
    <property type="project" value="InterPro"/>
</dbReference>
<feature type="transmembrane region" description="Helical" evidence="1">
    <location>
        <begin position="132"/>
        <end position="156"/>
    </location>
</feature>
<gene>
    <name evidence="3" type="ORF">FYJ50_03990</name>
</gene>
<feature type="transmembrane region" description="Helical" evidence="1">
    <location>
        <begin position="96"/>
        <end position="125"/>
    </location>
</feature>
<evidence type="ECO:0000256" key="1">
    <source>
        <dbReference type="SAM" id="Phobius"/>
    </source>
</evidence>
<comment type="caution">
    <text evidence="3">The sequence shown here is derived from an EMBL/GenBank/DDBJ whole genome shotgun (WGS) entry which is preliminary data.</text>
</comment>
<evidence type="ECO:0000313" key="3">
    <source>
        <dbReference type="EMBL" id="MSS01272.1"/>
    </source>
</evidence>
<dbReference type="InterPro" id="IPR000045">
    <property type="entry name" value="Prepilin_IV_endopep_pep"/>
</dbReference>
<dbReference type="GO" id="GO:0016020">
    <property type="term" value="C:membrane"/>
    <property type="evidence" value="ECO:0007669"/>
    <property type="project" value="InterPro"/>
</dbReference>
<dbReference type="Pfam" id="PF01478">
    <property type="entry name" value="Peptidase_A24"/>
    <property type="match status" value="1"/>
</dbReference>
<protein>
    <recommendedName>
        <fullName evidence="2">Prepilin type IV endopeptidase peptidase domain-containing protein</fullName>
    </recommendedName>
</protein>
<dbReference type="Gene3D" id="1.20.120.1220">
    <property type="match status" value="1"/>
</dbReference>
<reference evidence="3 4" key="1">
    <citation type="submission" date="2019-08" db="EMBL/GenBank/DDBJ databases">
        <title>In-depth cultivation of the pig gut microbiome towards novel bacterial diversity and tailored functional studies.</title>
        <authorList>
            <person name="Wylensek D."/>
            <person name="Hitch T.C.A."/>
            <person name="Clavel T."/>
        </authorList>
    </citation>
    <scope>NUCLEOTIDE SEQUENCE [LARGE SCALE GENOMIC DNA]</scope>
    <source>
        <strain evidence="3 4">LKV-178-WT-2G</strain>
    </source>
</reference>
<organism evidence="3 4">
    <name type="scientific">Floccifex porci</name>
    <dbReference type="NCBI Taxonomy" id="2606629"/>
    <lineage>
        <taxon>Bacteria</taxon>
        <taxon>Bacillati</taxon>
        <taxon>Bacillota</taxon>
        <taxon>Erysipelotrichia</taxon>
        <taxon>Erysipelotrichales</taxon>
        <taxon>Erysipelotrichaceae</taxon>
        <taxon>Floccifex</taxon>
    </lineage>
</organism>
<evidence type="ECO:0000313" key="4">
    <source>
        <dbReference type="Proteomes" id="UP000470082"/>
    </source>
</evidence>
<dbReference type="AlphaFoldDB" id="A0A7X2N2H7"/>
<keyword evidence="1" id="KW-0812">Transmembrane</keyword>
<keyword evidence="1" id="KW-1133">Transmembrane helix</keyword>
<sequence>MKIISYYRQTHHKLWLDGLVLVLFHYLPIPIYVSIFLYCLCIQDYYTYYISKKWILPSLALLIYFHPYSIGTSLIYGILSYIMYRKHWMGMADVAYMFYFGLLIGYERMTIAILISVIFGFLFFVLKKENMIPYLSCLSIGILFSLCKGYTLFYSFI</sequence>
<keyword evidence="4" id="KW-1185">Reference proteome</keyword>
<feature type="transmembrane region" description="Helical" evidence="1">
    <location>
        <begin position="54"/>
        <end position="84"/>
    </location>
</feature>
<keyword evidence="1" id="KW-0472">Membrane</keyword>
<proteinExistence type="predicted"/>
<evidence type="ECO:0000259" key="2">
    <source>
        <dbReference type="Pfam" id="PF01478"/>
    </source>
</evidence>
<accession>A0A7X2N2H7</accession>
<name>A0A7X2N2H7_9FIRM</name>
<dbReference type="EMBL" id="VUMM01000005">
    <property type="protein sequence ID" value="MSS01272.1"/>
    <property type="molecule type" value="Genomic_DNA"/>
</dbReference>
<dbReference type="Proteomes" id="UP000470082">
    <property type="component" value="Unassembled WGS sequence"/>
</dbReference>
<dbReference type="RefSeq" id="WP_154459739.1">
    <property type="nucleotide sequence ID" value="NZ_JBJEEW010000047.1"/>
</dbReference>